<evidence type="ECO:0000259" key="8">
    <source>
        <dbReference type="Pfam" id="PF01979"/>
    </source>
</evidence>
<dbReference type="InterPro" id="IPR011059">
    <property type="entry name" value="Metal-dep_hydrolase_composite"/>
</dbReference>
<feature type="domain" description="Amidohydrolase-related" evidence="8">
    <location>
        <begin position="51"/>
        <end position="379"/>
    </location>
</feature>
<evidence type="ECO:0000256" key="7">
    <source>
        <dbReference type="PIRSR" id="PIRSR038994-3"/>
    </source>
</evidence>
<dbReference type="CDD" id="cd00854">
    <property type="entry name" value="NagA"/>
    <property type="match status" value="1"/>
</dbReference>
<dbReference type="InterPro" id="IPR006680">
    <property type="entry name" value="Amidohydro-rel"/>
</dbReference>
<name>E8V3D2_TERSS</name>
<evidence type="ECO:0000256" key="3">
    <source>
        <dbReference type="ARBA" id="ARBA00022801"/>
    </source>
</evidence>
<protein>
    <submittedName>
        <fullName evidence="9">N-acetylglucosamine-6-phosphate deacetylase</fullName>
        <ecNumber evidence="9">3.5.1.25</ecNumber>
    </submittedName>
</protein>
<dbReference type="RefSeq" id="WP_013568222.1">
    <property type="nucleotide sequence ID" value="NC_014963.1"/>
</dbReference>
<dbReference type="SUPFAM" id="SSF51556">
    <property type="entry name" value="Metallo-dependent hydrolases"/>
    <property type="match status" value="1"/>
</dbReference>
<dbReference type="eggNOG" id="COG1820">
    <property type="taxonomic scope" value="Bacteria"/>
</dbReference>
<sequence length="380" mass="39721">MATTLTAKQLITATGVLDNPLITLEGDRIAAVSSRASTEASSVTHDFGEAILTAGLLDIHIHGAAGHDVMEGTPSALHTVSAHLAKTGVTEYLATTVTASLDSTYHALDALATGIERTPEGDAAKIIGIHLEGPFVSHAKKGMHPTEFIIPPTVNLLNKFWDASRGHISLITIAPELPNALDTIAHAKELGIRISIGHSNAVKSEALAGIAAGATNATHTFNAMRALNHREPGILGVALDDDKLFADLICDGIHVAPELIRLWLKAKGPKQAILITDAMEAMGMPNGTYKLGGTEVQVKDGRCTSAEGVLAGSVLSLDQAVANLQTFTGADLPTAIRLATANPARMLGLPEALIEGAPANFNVYLPSGRRTQTILRGQLL</sequence>
<keyword evidence="2 7" id="KW-0479">Metal-binding</keyword>
<dbReference type="STRING" id="401053.AciPR4_1682"/>
<dbReference type="PANTHER" id="PTHR11113:SF14">
    <property type="entry name" value="N-ACETYLGLUCOSAMINE-6-PHOSPHATE DEACETYLASE"/>
    <property type="match status" value="1"/>
</dbReference>
<evidence type="ECO:0000256" key="6">
    <source>
        <dbReference type="PIRSR" id="PIRSR038994-1"/>
    </source>
</evidence>
<dbReference type="GO" id="GO:0008448">
    <property type="term" value="F:N-acetylglucosamine-6-phosphate deacetylase activity"/>
    <property type="evidence" value="ECO:0007669"/>
    <property type="project" value="UniProtKB-EC"/>
</dbReference>
<gene>
    <name evidence="9" type="ordered locus">AciPR4_1682</name>
</gene>
<evidence type="ECO:0000313" key="10">
    <source>
        <dbReference type="Proteomes" id="UP000006844"/>
    </source>
</evidence>
<dbReference type="PIRSF" id="PIRSF038994">
    <property type="entry name" value="NagA"/>
    <property type="match status" value="1"/>
</dbReference>
<dbReference type="Pfam" id="PF01979">
    <property type="entry name" value="Amidohydro_1"/>
    <property type="match status" value="1"/>
</dbReference>
<keyword evidence="4 5" id="KW-0119">Carbohydrate metabolism</keyword>
<comment type="similarity">
    <text evidence="1 5">Belongs to the metallo-dependent hydrolases superfamily. NagA family.</text>
</comment>
<dbReference type="Proteomes" id="UP000006844">
    <property type="component" value="Chromosome"/>
</dbReference>
<dbReference type="HOGENOM" id="CLU_032482_2_1_0"/>
<dbReference type="NCBIfam" id="TIGR00221">
    <property type="entry name" value="nagA"/>
    <property type="match status" value="1"/>
</dbReference>
<dbReference type="GO" id="GO:0046872">
    <property type="term" value="F:metal ion binding"/>
    <property type="evidence" value="ECO:0007669"/>
    <property type="project" value="UniProtKB-KW"/>
</dbReference>
<evidence type="ECO:0000256" key="2">
    <source>
        <dbReference type="ARBA" id="ARBA00022723"/>
    </source>
</evidence>
<dbReference type="Gene3D" id="3.20.20.140">
    <property type="entry name" value="Metal-dependent hydrolases"/>
    <property type="match status" value="1"/>
</dbReference>
<dbReference type="EMBL" id="CP002467">
    <property type="protein sequence ID" value="ADV82489.1"/>
    <property type="molecule type" value="Genomic_DNA"/>
</dbReference>
<evidence type="ECO:0000256" key="4">
    <source>
        <dbReference type="ARBA" id="ARBA00023277"/>
    </source>
</evidence>
<dbReference type="AlphaFoldDB" id="E8V3D2"/>
<dbReference type="EC" id="3.5.1.25" evidence="9"/>
<dbReference type="GO" id="GO:0006046">
    <property type="term" value="P:N-acetylglucosamine catabolic process"/>
    <property type="evidence" value="ECO:0007669"/>
    <property type="project" value="TreeGrafter"/>
</dbReference>
<dbReference type="InterPro" id="IPR003764">
    <property type="entry name" value="GlcNAc_6-P_deAcase"/>
</dbReference>
<dbReference type="KEGG" id="tsa:AciPR4_1682"/>
<evidence type="ECO:0000256" key="1">
    <source>
        <dbReference type="ARBA" id="ARBA00010716"/>
    </source>
</evidence>
<dbReference type="FunFam" id="3.20.20.140:FF:000004">
    <property type="entry name" value="N-acetylglucosamine-6-phosphate deacetylase"/>
    <property type="match status" value="1"/>
</dbReference>
<proteinExistence type="inferred from homology"/>
<feature type="binding site" evidence="7">
    <location>
        <position position="132"/>
    </location>
    <ligand>
        <name>Zn(2+)</name>
        <dbReference type="ChEBI" id="CHEBI:29105"/>
    </ligand>
</feature>
<dbReference type="InterPro" id="IPR032466">
    <property type="entry name" value="Metal_Hydrolase"/>
</dbReference>
<reference evidence="9 10" key="1">
    <citation type="journal article" date="2012" name="Stand. Genomic Sci.">
        <title>Complete genome sequence of Terriglobus saanensis type strain SP1PR4(T), an Acidobacteria from tundra soil.</title>
        <authorList>
            <person name="Rawat S.R."/>
            <person name="Mannisto M.K."/>
            <person name="Starovoytov V."/>
            <person name="Goodwin L."/>
            <person name="Nolan M."/>
            <person name="Hauser L."/>
            <person name="Land M."/>
            <person name="Davenport K.W."/>
            <person name="Woyke T."/>
            <person name="Haggblom M.M."/>
        </authorList>
    </citation>
    <scope>NUCLEOTIDE SEQUENCE</scope>
    <source>
        <strain evidence="10">ATCC BAA-1853 / DSM 23119 / SP1PR4</strain>
    </source>
</reference>
<dbReference type="PANTHER" id="PTHR11113">
    <property type="entry name" value="N-ACETYLGLUCOSAMINE-6-PHOSPHATE DEACETYLASE"/>
    <property type="match status" value="1"/>
</dbReference>
<keyword evidence="3 5" id="KW-0378">Hydrolase</keyword>
<evidence type="ECO:0000256" key="5">
    <source>
        <dbReference type="PIRNR" id="PIRNR038994"/>
    </source>
</evidence>
<dbReference type="Gene3D" id="2.30.40.10">
    <property type="entry name" value="Urease, subunit C, domain 1"/>
    <property type="match status" value="1"/>
</dbReference>
<dbReference type="OrthoDB" id="9776488at2"/>
<feature type="binding site" evidence="7">
    <location>
        <position position="219"/>
    </location>
    <ligand>
        <name>Zn(2+)</name>
        <dbReference type="ChEBI" id="CHEBI:29105"/>
    </ligand>
</feature>
<evidence type="ECO:0000313" key="9">
    <source>
        <dbReference type="EMBL" id="ADV82489.1"/>
    </source>
</evidence>
<keyword evidence="10" id="KW-1185">Reference proteome</keyword>
<comment type="cofactor">
    <cofactor evidence="7">
        <name>a divalent metal cation</name>
        <dbReference type="ChEBI" id="CHEBI:60240"/>
    </cofactor>
    <text evidence="7">Binds 1 divalent metal cation per subunit.</text>
</comment>
<feature type="binding site" evidence="7">
    <location>
        <position position="198"/>
    </location>
    <ligand>
        <name>Zn(2+)</name>
        <dbReference type="ChEBI" id="CHEBI:29105"/>
    </ligand>
</feature>
<feature type="active site" description="Proton donor/acceptor" evidence="6">
    <location>
        <position position="277"/>
    </location>
</feature>
<accession>E8V3D2</accession>
<organism evidence="9 10">
    <name type="scientific">Terriglobus saanensis (strain ATCC BAA-1853 / DSM 23119 / SP1PR4)</name>
    <dbReference type="NCBI Taxonomy" id="401053"/>
    <lineage>
        <taxon>Bacteria</taxon>
        <taxon>Pseudomonadati</taxon>
        <taxon>Acidobacteriota</taxon>
        <taxon>Terriglobia</taxon>
        <taxon>Terriglobales</taxon>
        <taxon>Acidobacteriaceae</taxon>
        <taxon>Terriglobus</taxon>
    </lineage>
</organism>